<protein>
    <recommendedName>
        <fullName evidence="1">ZC3H15/TMA46 family C-terminal domain-containing protein</fullName>
    </recommendedName>
</protein>
<organism evidence="2 3">
    <name type="scientific">Paramicrosporidium saccamoebae</name>
    <dbReference type="NCBI Taxonomy" id="1246581"/>
    <lineage>
        <taxon>Eukaryota</taxon>
        <taxon>Fungi</taxon>
        <taxon>Fungi incertae sedis</taxon>
        <taxon>Cryptomycota</taxon>
        <taxon>Cryptomycota incertae sedis</taxon>
        <taxon>Paramicrosporidium</taxon>
    </lineage>
</organism>
<dbReference type="STRING" id="1246581.A0A2H9THA8"/>
<evidence type="ECO:0000313" key="2">
    <source>
        <dbReference type="EMBL" id="PJF17105.1"/>
    </source>
</evidence>
<evidence type="ECO:0000259" key="1">
    <source>
        <dbReference type="Pfam" id="PF16543"/>
    </source>
</evidence>
<dbReference type="InterPro" id="IPR016135">
    <property type="entry name" value="UBQ-conjugating_enzyme/RWD"/>
</dbReference>
<proteinExistence type="predicted"/>
<dbReference type="InterPro" id="IPR032378">
    <property type="entry name" value="ZC3H15/TMA46_C"/>
</dbReference>
<comment type="caution">
    <text evidence="2">The sequence shown here is derived from an EMBL/GenBank/DDBJ whole genome shotgun (WGS) entry which is preliminary data.</text>
</comment>
<dbReference type="InterPro" id="IPR040213">
    <property type="entry name" value="GIR2-like"/>
</dbReference>
<dbReference type="PANTHER" id="PTHR12292">
    <property type="entry name" value="RWD DOMAIN-CONTAINING PROTEIN"/>
    <property type="match status" value="1"/>
</dbReference>
<sequence length="164" mass="18348">MPKYSIIITSGKLSDLEGLNRHVLEEAEGSIGMAMIYTLVSCMEDWLSKNCKSMEDAKASKKESTENKEVPISLRGGPVTRESFAVWNEKYLGELWQAAMLRDKKIAEAGPSKLTGRQLFEHNKALVTSDATYGDEADIVVNEVLFEGLDDLEVDDFEYDDESE</sequence>
<gene>
    <name evidence="2" type="ORF">PSACC_03097</name>
</gene>
<reference evidence="2 3" key="1">
    <citation type="submission" date="2016-10" db="EMBL/GenBank/DDBJ databases">
        <title>The genome of Paramicrosporidium saccamoebae is the missing link in understanding Cryptomycota and Microsporidia evolution.</title>
        <authorList>
            <person name="Quandt C.A."/>
            <person name="Beaudet D."/>
            <person name="Corsaro D."/>
            <person name="Michel R."/>
            <person name="Corradi N."/>
            <person name="James T."/>
        </authorList>
    </citation>
    <scope>NUCLEOTIDE SEQUENCE [LARGE SCALE GENOMIC DNA]</scope>
    <source>
        <strain evidence="2 3">KSL3</strain>
    </source>
</reference>
<dbReference type="Gene3D" id="3.10.110.10">
    <property type="entry name" value="Ubiquitin Conjugating Enzyme"/>
    <property type="match status" value="1"/>
</dbReference>
<feature type="domain" description="ZC3H15/TMA46 family C-terminal" evidence="1">
    <location>
        <begin position="77"/>
        <end position="137"/>
    </location>
</feature>
<dbReference type="EMBL" id="MTSL01000191">
    <property type="protein sequence ID" value="PJF17105.1"/>
    <property type="molecule type" value="Genomic_DNA"/>
</dbReference>
<dbReference type="Proteomes" id="UP000240830">
    <property type="component" value="Unassembled WGS sequence"/>
</dbReference>
<dbReference type="Pfam" id="PF16543">
    <property type="entry name" value="DFRP_C"/>
    <property type="match status" value="1"/>
</dbReference>
<dbReference type="OrthoDB" id="277175at2759"/>
<dbReference type="AlphaFoldDB" id="A0A2H9THA8"/>
<name>A0A2H9THA8_9FUNG</name>
<keyword evidence="3" id="KW-1185">Reference proteome</keyword>
<accession>A0A2H9THA8</accession>
<evidence type="ECO:0000313" key="3">
    <source>
        <dbReference type="Proteomes" id="UP000240830"/>
    </source>
</evidence>